<evidence type="ECO:0000313" key="2">
    <source>
        <dbReference type="Proteomes" id="UP000193240"/>
    </source>
</evidence>
<reference evidence="1 2" key="1">
    <citation type="journal article" date="2017" name="Genome Announc.">
        <title>Genome sequence of the saprophytic ascomycete Epicoccum nigrum ICMP 19927 strain isolated from New Zealand.</title>
        <authorList>
            <person name="Fokin M."/>
            <person name="Fleetwood D."/>
            <person name="Weir B.S."/>
            <person name="Villas-Boas S.G."/>
        </authorList>
    </citation>
    <scope>NUCLEOTIDE SEQUENCE [LARGE SCALE GENOMIC DNA]</scope>
    <source>
        <strain evidence="1 2">ICMP 19927</strain>
    </source>
</reference>
<name>A0A1Y2LPT6_EPING</name>
<dbReference type="PANTHER" id="PTHR40788:SF2">
    <property type="entry name" value="CLR5 DOMAIN-CONTAINING PROTEIN"/>
    <property type="match status" value="1"/>
</dbReference>
<keyword evidence="2" id="KW-1185">Reference proteome</keyword>
<dbReference type="STRING" id="105696.A0A1Y2LPT6"/>
<organism evidence="1 2">
    <name type="scientific">Epicoccum nigrum</name>
    <name type="common">Soil fungus</name>
    <name type="synonym">Epicoccum purpurascens</name>
    <dbReference type="NCBI Taxonomy" id="105696"/>
    <lineage>
        <taxon>Eukaryota</taxon>
        <taxon>Fungi</taxon>
        <taxon>Dikarya</taxon>
        <taxon>Ascomycota</taxon>
        <taxon>Pezizomycotina</taxon>
        <taxon>Dothideomycetes</taxon>
        <taxon>Pleosporomycetidae</taxon>
        <taxon>Pleosporales</taxon>
        <taxon>Pleosporineae</taxon>
        <taxon>Didymellaceae</taxon>
        <taxon>Epicoccum</taxon>
    </lineage>
</organism>
<proteinExistence type="predicted"/>
<protein>
    <submittedName>
        <fullName evidence="1">Uncharacterized protein</fullName>
    </submittedName>
</protein>
<dbReference type="EMBL" id="KZ107854">
    <property type="protein sequence ID" value="OSS45542.1"/>
    <property type="molecule type" value="Genomic_DNA"/>
</dbReference>
<dbReference type="AlphaFoldDB" id="A0A1Y2LPT6"/>
<gene>
    <name evidence="1" type="ORF">B5807_10405</name>
</gene>
<sequence>MAVLSKLVSEINMMELEELTALLHANEQITPNVVEALEFYAAALSKNICDDFTRLNAIVVRHEARVISRWQSKTVTKRRDILLRAWPNMPKYHRPDSIRGNKYRTEGSNKDTIPECDVWPFINQEDLIASKALPAFLHTRGRMRPWEFAAIELDFSPRLEMAIKGCADQTLCDTLTIEFTEAVDPA</sequence>
<dbReference type="Proteomes" id="UP000193240">
    <property type="component" value="Unassembled WGS sequence"/>
</dbReference>
<accession>A0A1Y2LPT6</accession>
<dbReference type="InParanoid" id="A0A1Y2LPT6"/>
<evidence type="ECO:0000313" key="1">
    <source>
        <dbReference type="EMBL" id="OSS45542.1"/>
    </source>
</evidence>
<dbReference type="PANTHER" id="PTHR40788">
    <property type="entry name" value="CLR5 DOMAIN-CONTAINING PROTEIN-RELATED"/>
    <property type="match status" value="1"/>
</dbReference>